<evidence type="ECO:0000256" key="1">
    <source>
        <dbReference type="SAM" id="MobiDB-lite"/>
    </source>
</evidence>
<protein>
    <submittedName>
        <fullName evidence="2">Uncharacterized protein</fullName>
    </submittedName>
</protein>
<reference evidence="2 3" key="1">
    <citation type="submission" date="2018-11" db="EMBL/GenBank/DDBJ databases">
        <authorList>
            <consortium name="Pathogen Informatics"/>
        </authorList>
    </citation>
    <scope>NUCLEOTIDE SEQUENCE [LARGE SCALE GENOMIC DNA]</scope>
</reference>
<sequence>MCSDLRRRMLEEVEVRQQSPGVMPPASRGTTLTDAAGEREVEGDSADGLLANYSVDSRLSDEEAFLREFEKFDKSMNMMKTCTVEPQRWVASTSYFSAVRNQEEATKAVLPYGNKFWIVCGPDTLKVFKNPKDQRIESIVRTSGCRITLRENRRKNALGQMQQLVVVASATETGLRKCTNLLDEKFPAFRARSGCLNCKLDF</sequence>
<keyword evidence="3" id="KW-1185">Reference proteome</keyword>
<dbReference type="AlphaFoldDB" id="A0A3P6Q0V8"/>
<dbReference type="Proteomes" id="UP000281553">
    <property type="component" value="Unassembled WGS sequence"/>
</dbReference>
<evidence type="ECO:0000313" key="2">
    <source>
        <dbReference type="EMBL" id="VDK45336.1"/>
    </source>
</evidence>
<name>A0A3P6Q0V8_DIBLA</name>
<proteinExistence type="predicted"/>
<dbReference type="EMBL" id="UYRU01010318">
    <property type="protein sequence ID" value="VDK45336.1"/>
    <property type="molecule type" value="Genomic_DNA"/>
</dbReference>
<gene>
    <name evidence="2" type="ORF">DILT_LOCUS1497</name>
</gene>
<dbReference type="OrthoDB" id="6253957at2759"/>
<evidence type="ECO:0000313" key="3">
    <source>
        <dbReference type="Proteomes" id="UP000281553"/>
    </source>
</evidence>
<feature type="region of interest" description="Disordered" evidence="1">
    <location>
        <begin position="14"/>
        <end position="33"/>
    </location>
</feature>
<accession>A0A3P6Q0V8</accession>
<organism evidence="2 3">
    <name type="scientific">Dibothriocephalus latus</name>
    <name type="common">Fish tapeworm</name>
    <name type="synonym">Diphyllobothrium latum</name>
    <dbReference type="NCBI Taxonomy" id="60516"/>
    <lineage>
        <taxon>Eukaryota</taxon>
        <taxon>Metazoa</taxon>
        <taxon>Spiralia</taxon>
        <taxon>Lophotrochozoa</taxon>
        <taxon>Platyhelminthes</taxon>
        <taxon>Cestoda</taxon>
        <taxon>Eucestoda</taxon>
        <taxon>Diphyllobothriidea</taxon>
        <taxon>Diphyllobothriidae</taxon>
        <taxon>Dibothriocephalus</taxon>
    </lineage>
</organism>